<sequence>MNNNKGFTVIEFLATVAIVILLIAIFIPGSKEKIEDFMTEETVVKEEFVRLQEKTNDLEEQIFILEKRIEDYQKKN</sequence>
<organism evidence="3 4">
    <name type="scientific">Candidatus Falkowbacteria bacterium GW2011_GWE1_38_31</name>
    <dbReference type="NCBI Taxonomy" id="1618638"/>
    <lineage>
        <taxon>Bacteria</taxon>
        <taxon>Candidatus Falkowiibacteriota</taxon>
    </lineage>
</organism>
<comment type="caution">
    <text evidence="3">The sequence shown here is derived from an EMBL/GenBank/DDBJ whole genome shotgun (WGS) entry which is preliminary data.</text>
</comment>
<keyword evidence="2" id="KW-0812">Transmembrane</keyword>
<dbReference type="AlphaFoldDB" id="A0A0G0MAF2"/>
<feature type="transmembrane region" description="Helical" evidence="2">
    <location>
        <begin position="6"/>
        <end position="27"/>
    </location>
</feature>
<feature type="coiled-coil region" evidence="1">
    <location>
        <begin position="48"/>
        <end position="75"/>
    </location>
</feature>
<keyword evidence="1" id="KW-0175">Coiled coil</keyword>
<keyword evidence="2" id="KW-1133">Transmembrane helix</keyword>
<reference evidence="3 4" key="1">
    <citation type="journal article" date="2015" name="Nature">
        <title>rRNA introns, odd ribosomes, and small enigmatic genomes across a large radiation of phyla.</title>
        <authorList>
            <person name="Brown C.T."/>
            <person name="Hug L.A."/>
            <person name="Thomas B.C."/>
            <person name="Sharon I."/>
            <person name="Castelle C.J."/>
            <person name="Singh A."/>
            <person name="Wilkins M.J."/>
            <person name="Williams K.H."/>
            <person name="Banfield J.F."/>
        </authorList>
    </citation>
    <scope>NUCLEOTIDE SEQUENCE [LARGE SCALE GENOMIC DNA]</scope>
</reference>
<evidence type="ECO:0008006" key="5">
    <source>
        <dbReference type="Google" id="ProtNLM"/>
    </source>
</evidence>
<protein>
    <recommendedName>
        <fullName evidence="5">Prepilin-type N-terminal cleavage/methylation domain-containing protein</fullName>
    </recommendedName>
</protein>
<proteinExistence type="predicted"/>
<dbReference type="Proteomes" id="UP000034022">
    <property type="component" value="Unassembled WGS sequence"/>
</dbReference>
<dbReference type="EMBL" id="LBUU01000003">
    <property type="protein sequence ID" value="KKQ70724.1"/>
    <property type="molecule type" value="Genomic_DNA"/>
</dbReference>
<accession>A0A0G0MAF2</accession>
<evidence type="ECO:0000256" key="2">
    <source>
        <dbReference type="SAM" id="Phobius"/>
    </source>
</evidence>
<evidence type="ECO:0000313" key="4">
    <source>
        <dbReference type="Proteomes" id="UP000034022"/>
    </source>
</evidence>
<evidence type="ECO:0000313" key="3">
    <source>
        <dbReference type="EMBL" id="KKQ70724.1"/>
    </source>
</evidence>
<evidence type="ECO:0000256" key="1">
    <source>
        <dbReference type="SAM" id="Coils"/>
    </source>
</evidence>
<gene>
    <name evidence="3" type="ORF">US91_C0003G0054</name>
</gene>
<keyword evidence="2" id="KW-0472">Membrane</keyword>
<name>A0A0G0MAF2_9BACT</name>